<evidence type="ECO:0000313" key="2">
    <source>
        <dbReference type="Proteomes" id="UP000828941"/>
    </source>
</evidence>
<name>A0ACB9LYG6_BAUVA</name>
<organism evidence="1 2">
    <name type="scientific">Bauhinia variegata</name>
    <name type="common">Purple orchid tree</name>
    <name type="synonym">Phanera variegata</name>
    <dbReference type="NCBI Taxonomy" id="167791"/>
    <lineage>
        <taxon>Eukaryota</taxon>
        <taxon>Viridiplantae</taxon>
        <taxon>Streptophyta</taxon>
        <taxon>Embryophyta</taxon>
        <taxon>Tracheophyta</taxon>
        <taxon>Spermatophyta</taxon>
        <taxon>Magnoliopsida</taxon>
        <taxon>eudicotyledons</taxon>
        <taxon>Gunneridae</taxon>
        <taxon>Pentapetalae</taxon>
        <taxon>rosids</taxon>
        <taxon>fabids</taxon>
        <taxon>Fabales</taxon>
        <taxon>Fabaceae</taxon>
        <taxon>Cercidoideae</taxon>
        <taxon>Cercideae</taxon>
        <taxon>Bauhiniinae</taxon>
        <taxon>Bauhinia</taxon>
    </lineage>
</organism>
<protein>
    <submittedName>
        <fullName evidence="1">Uncharacterized protein</fullName>
    </submittedName>
</protein>
<gene>
    <name evidence="1" type="ORF">L6164_024656</name>
</gene>
<reference evidence="1 2" key="1">
    <citation type="journal article" date="2022" name="DNA Res.">
        <title>Chromosomal-level genome assembly of the orchid tree Bauhinia variegata (Leguminosae; Cercidoideae) supports the allotetraploid origin hypothesis of Bauhinia.</title>
        <authorList>
            <person name="Zhong Y."/>
            <person name="Chen Y."/>
            <person name="Zheng D."/>
            <person name="Pang J."/>
            <person name="Liu Y."/>
            <person name="Luo S."/>
            <person name="Meng S."/>
            <person name="Qian L."/>
            <person name="Wei D."/>
            <person name="Dai S."/>
            <person name="Zhou R."/>
        </authorList>
    </citation>
    <scope>NUCLEOTIDE SEQUENCE [LARGE SCALE GENOMIC DNA]</scope>
    <source>
        <strain evidence="1">BV-YZ2020</strain>
    </source>
</reference>
<keyword evidence="2" id="KW-1185">Reference proteome</keyword>
<sequence>MEMENFSVRETRTSSRTVPESCELTLPAKLPTKHKHLQGIISTETDSMSGADWTDEKHSLYLKFMEASFVDQLYDSKEMLGWRSPNSTTSSAQFKVLRGGSWKKINFGRNNSEMNRTYERHDLKVNQWIQHFRPSTKHPTHEDSSTTASTSEVVDLSGRKEISNASEIETITMRESHMLCNETETGDVEMSDQNFVDEEVEGEKENNRSHSKRMKSRLL</sequence>
<dbReference type="EMBL" id="CM039435">
    <property type="protein sequence ID" value="KAI4316701.1"/>
    <property type="molecule type" value="Genomic_DNA"/>
</dbReference>
<dbReference type="Proteomes" id="UP000828941">
    <property type="component" value="Chromosome 10"/>
</dbReference>
<comment type="caution">
    <text evidence="1">The sequence shown here is derived from an EMBL/GenBank/DDBJ whole genome shotgun (WGS) entry which is preliminary data.</text>
</comment>
<proteinExistence type="predicted"/>
<accession>A0ACB9LYG6</accession>
<evidence type="ECO:0000313" key="1">
    <source>
        <dbReference type="EMBL" id="KAI4316701.1"/>
    </source>
</evidence>